<dbReference type="EMBL" id="LGUS01000162">
    <property type="protein sequence ID" value="KOG34661.1"/>
    <property type="molecule type" value="Genomic_DNA"/>
</dbReference>
<dbReference type="AlphaFoldDB" id="A0A0L8L9C2"/>
<gene>
    <name evidence="2" type="ORF">ADK37_17730</name>
</gene>
<name>A0A0L8L9C2_9ACTN</name>
<dbReference type="Proteomes" id="UP000037251">
    <property type="component" value="Unassembled WGS sequence"/>
</dbReference>
<reference evidence="3" key="1">
    <citation type="submission" date="2015-07" db="EMBL/GenBank/DDBJ databases">
        <authorList>
            <person name="Ju K.-S."/>
            <person name="Doroghazi J.R."/>
            <person name="Metcalf W.W."/>
        </authorList>
    </citation>
    <scope>NUCLEOTIDE SEQUENCE [LARGE SCALE GENOMIC DNA]</scope>
    <source>
        <strain evidence="3">NRRL 2290</strain>
    </source>
</reference>
<feature type="transmembrane region" description="Helical" evidence="1">
    <location>
        <begin position="261"/>
        <end position="279"/>
    </location>
</feature>
<organism evidence="2 3">
    <name type="scientific">Streptomyces resistomycificus</name>
    <dbReference type="NCBI Taxonomy" id="67356"/>
    <lineage>
        <taxon>Bacteria</taxon>
        <taxon>Bacillati</taxon>
        <taxon>Actinomycetota</taxon>
        <taxon>Actinomycetes</taxon>
        <taxon>Kitasatosporales</taxon>
        <taxon>Streptomycetaceae</taxon>
        <taxon>Streptomyces</taxon>
        <taxon>Streptomyces aurantiacus group</taxon>
    </lineage>
</organism>
<dbReference type="PATRIC" id="fig|67356.5.peg.3774"/>
<accession>A0A0L8L9C2</accession>
<evidence type="ECO:0000313" key="2">
    <source>
        <dbReference type="EMBL" id="KOG34661.1"/>
    </source>
</evidence>
<keyword evidence="1" id="KW-0812">Transmembrane</keyword>
<feature type="transmembrane region" description="Helical" evidence="1">
    <location>
        <begin position="51"/>
        <end position="76"/>
    </location>
</feature>
<proteinExistence type="predicted"/>
<keyword evidence="3" id="KW-1185">Reference proteome</keyword>
<evidence type="ECO:0000256" key="1">
    <source>
        <dbReference type="SAM" id="Phobius"/>
    </source>
</evidence>
<comment type="caution">
    <text evidence="2">The sequence shown here is derived from an EMBL/GenBank/DDBJ whole genome shotgun (WGS) entry which is preliminary data.</text>
</comment>
<evidence type="ECO:0000313" key="3">
    <source>
        <dbReference type="Proteomes" id="UP000037251"/>
    </source>
</evidence>
<evidence type="ECO:0008006" key="4">
    <source>
        <dbReference type="Google" id="ProtNLM"/>
    </source>
</evidence>
<feature type="transmembrane region" description="Helical" evidence="1">
    <location>
        <begin position="185"/>
        <end position="210"/>
    </location>
</feature>
<keyword evidence="1" id="KW-1133">Transmembrane helix</keyword>
<feature type="transmembrane region" description="Helical" evidence="1">
    <location>
        <begin position="291"/>
        <end position="311"/>
    </location>
</feature>
<feature type="transmembrane region" description="Helical" evidence="1">
    <location>
        <begin position="88"/>
        <end position="108"/>
    </location>
</feature>
<dbReference type="eggNOG" id="ENOG50321GB">
    <property type="taxonomic scope" value="Bacteria"/>
</dbReference>
<protein>
    <recommendedName>
        <fullName evidence="4">HTTM domain-containing protein</fullName>
    </recommendedName>
</protein>
<sequence>MTLVVAGLLFHQVNRHWEYGFSGIGHHFAPVFGIRLPRPAVIFGQVAALPLALLTSVTVPSLAGRAAAVALAFYWMLSTHRRLSDHSWLGAVAAAVMAFTPVGLHPFVARDFLAGVYLTAAVLKVNDEYLFTERSAGRVVTAHYFRLLKVPVHPGLLRAVPPLVIVSEFAAGVLLLVPGGERGSLWLAILMHLAFGVSGNFPFSVVAMTLWVTAFSPVGRIDVSGSPSAIWSAALLAGLLALAAGRTATGRRSLSWLVKDAYQGAVYGGLCAVAVLSRGHGPAPADGQVTLVHGMVALAFTVNFLLVVTGVKLEWAFAMFTSLRPFGRSWLERHRLRDWPRYYALALPARIPTSLLREIDPGFVYLATRAENVVHEGVVYHLEAAARKHGVSFTPRAMTVDPLLRELVPAPTEPPAPAPRRRLLSYPAIAPKSLDRHYLV</sequence>
<keyword evidence="1" id="KW-0472">Membrane</keyword>
<feature type="transmembrane region" description="Helical" evidence="1">
    <location>
        <begin position="230"/>
        <end position="249"/>
    </location>
</feature>
<feature type="transmembrane region" description="Helical" evidence="1">
    <location>
        <begin position="159"/>
        <end position="178"/>
    </location>
</feature>